<gene>
    <name evidence="2" type="ORF">FB567DRAFT_589116</name>
</gene>
<name>A0A8K0RBY3_9PLEO</name>
<dbReference type="AlphaFoldDB" id="A0A8K0RBY3"/>
<accession>A0A8K0RBY3</accession>
<dbReference type="EMBL" id="JAGMVJ010000004">
    <property type="protein sequence ID" value="KAH7091217.1"/>
    <property type="molecule type" value="Genomic_DNA"/>
</dbReference>
<feature type="compositionally biased region" description="Low complexity" evidence="1">
    <location>
        <begin position="26"/>
        <end position="39"/>
    </location>
</feature>
<protein>
    <submittedName>
        <fullName evidence="2">Uncharacterized protein</fullName>
    </submittedName>
</protein>
<proteinExistence type="predicted"/>
<evidence type="ECO:0000313" key="3">
    <source>
        <dbReference type="Proteomes" id="UP000813461"/>
    </source>
</evidence>
<evidence type="ECO:0000256" key="1">
    <source>
        <dbReference type="SAM" id="MobiDB-lite"/>
    </source>
</evidence>
<reference evidence="2" key="1">
    <citation type="journal article" date="2021" name="Nat. Commun.">
        <title>Genetic determinants of endophytism in the Arabidopsis root mycobiome.</title>
        <authorList>
            <person name="Mesny F."/>
            <person name="Miyauchi S."/>
            <person name="Thiergart T."/>
            <person name="Pickel B."/>
            <person name="Atanasova L."/>
            <person name="Karlsson M."/>
            <person name="Huettel B."/>
            <person name="Barry K.W."/>
            <person name="Haridas S."/>
            <person name="Chen C."/>
            <person name="Bauer D."/>
            <person name="Andreopoulos W."/>
            <person name="Pangilinan J."/>
            <person name="LaButti K."/>
            <person name="Riley R."/>
            <person name="Lipzen A."/>
            <person name="Clum A."/>
            <person name="Drula E."/>
            <person name="Henrissat B."/>
            <person name="Kohler A."/>
            <person name="Grigoriev I.V."/>
            <person name="Martin F.M."/>
            <person name="Hacquard S."/>
        </authorList>
    </citation>
    <scope>NUCLEOTIDE SEQUENCE</scope>
    <source>
        <strain evidence="2">MPI-SDFR-AT-0120</strain>
    </source>
</reference>
<comment type="caution">
    <text evidence="2">The sequence shown here is derived from an EMBL/GenBank/DDBJ whole genome shotgun (WGS) entry which is preliminary data.</text>
</comment>
<dbReference type="OrthoDB" id="3914029at2759"/>
<organism evidence="2 3">
    <name type="scientific">Paraphoma chrysanthemicola</name>
    <dbReference type="NCBI Taxonomy" id="798071"/>
    <lineage>
        <taxon>Eukaryota</taxon>
        <taxon>Fungi</taxon>
        <taxon>Dikarya</taxon>
        <taxon>Ascomycota</taxon>
        <taxon>Pezizomycotina</taxon>
        <taxon>Dothideomycetes</taxon>
        <taxon>Pleosporomycetidae</taxon>
        <taxon>Pleosporales</taxon>
        <taxon>Pleosporineae</taxon>
        <taxon>Phaeosphaeriaceae</taxon>
        <taxon>Paraphoma</taxon>
    </lineage>
</organism>
<keyword evidence="3" id="KW-1185">Reference proteome</keyword>
<sequence length="241" mass="26615">MSFPEKDALPPSYIESQSLPRHHHSPSSSSSRGPLLSQLSTTRTTHITSIITTHILPLIESRASYGIAQTTIALLPSDIPLPPVPEKSEFSFDDFTPATKAVEVIGFSSEDEPQIVRLEGQMNRTEFWRVQAVIAELEGMLRETLNQSEVLRSPTSPTRVHTGEARASRRGLLSRIIPSLGPEERAPSGNPEVGVRREESGVGMVLVKARLEELCLRTVTEFGLYDTMSKQCVIVRVDARC</sequence>
<evidence type="ECO:0000313" key="2">
    <source>
        <dbReference type="EMBL" id="KAH7091217.1"/>
    </source>
</evidence>
<dbReference type="Proteomes" id="UP000813461">
    <property type="component" value="Unassembled WGS sequence"/>
</dbReference>
<feature type="region of interest" description="Disordered" evidence="1">
    <location>
        <begin position="1"/>
        <end position="39"/>
    </location>
</feature>